<dbReference type="AlphaFoldDB" id="A0A9N9CPF3"/>
<sequence>MGNCYSTANLECEQDSSPRSSVSRSSSKKRSSIESFKTERRCSQAHPSIWLSDSTNLEEDVGRIQLQHRLLRNAWNADFIAPVKEKLQSGIRVLDIGSGMGVWVCERAAEFPKSKFTAIDVLTEVTAKPLPPNARFTQNTLQKKLRLDDKMFDYVYVHFLTGYFTKKAWEDLVFKEVVRVADSGGWIEFVETSLMLDRAGPITRKLLDATFAWANSRGLHMSLYSQLSRLLESHPHIKEYKRDTRSLPIGNWGGESGDLALKAYLPLFRITKRQNMEFMSTSNDEYDAMLEKLPDEFNEYRTTFTTYRYIARKS</sequence>
<evidence type="ECO:0000313" key="4">
    <source>
        <dbReference type="Proteomes" id="UP000789739"/>
    </source>
</evidence>
<accession>A0A9N9CPF3</accession>
<dbReference type="InterPro" id="IPR041698">
    <property type="entry name" value="Methyltransf_25"/>
</dbReference>
<dbReference type="SUPFAM" id="SSF53335">
    <property type="entry name" value="S-adenosyl-L-methionine-dependent methyltransferases"/>
    <property type="match status" value="1"/>
</dbReference>
<reference evidence="3" key="1">
    <citation type="submission" date="2021-06" db="EMBL/GenBank/DDBJ databases">
        <authorList>
            <person name="Kallberg Y."/>
            <person name="Tangrot J."/>
            <person name="Rosling A."/>
        </authorList>
    </citation>
    <scope>NUCLEOTIDE SEQUENCE</scope>
    <source>
        <strain evidence="3">BR232B</strain>
    </source>
</reference>
<dbReference type="CDD" id="cd02440">
    <property type="entry name" value="AdoMet_MTases"/>
    <property type="match status" value="1"/>
</dbReference>
<feature type="domain" description="Methyltransferase" evidence="2">
    <location>
        <begin position="93"/>
        <end position="185"/>
    </location>
</feature>
<evidence type="ECO:0000256" key="1">
    <source>
        <dbReference type="SAM" id="MobiDB-lite"/>
    </source>
</evidence>
<keyword evidence="4" id="KW-1185">Reference proteome</keyword>
<dbReference type="InterPro" id="IPR029063">
    <property type="entry name" value="SAM-dependent_MTases_sf"/>
</dbReference>
<dbReference type="Pfam" id="PF13649">
    <property type="entry name" value="Methyltransf_25"/>
    <property type="match status" value="1"/>
</dbReference>
<name>A0A9N9CPF3_9GLOM</name>
<dbReference type="EMBL" id="CAJVPI010001311">
    <property type="protein sequence ID" value="CAG8606301.1"/>
    <property type="molecule type" value="Genomic_DNA"/>
</dbReference>
<evidence type="ECO:0000259" key="2">
    <source>
        <dbReference type="Pfam" id="PF13649"/>
    </source>
</evidence>
<dbReference type="OrthoDB" id="2013972at2759"/>
<organism evidence="3 4">
    <name type="scientific">Paraglomus brasilianum</name>
    <dbReference type="NCBI Taxonomy" id="144538"/>
    <lineage>
        <taxon>Eukaryota</taxon>
        <taxon>Fungi</taxon>
        <taxon>Fungi incertae sedis</taxon>
        <taxon>Mucoromycota</taxon>
        <taxon>Glomeromycotina</taxon>
        <taxon>Glomeromycetes</taxon>
        <taxon>Paraglomerales</taxon>
        <taxon>Paraglomeraceae</taxon>
        <taxon>Paraglomus</taxon>
    </lineage>
</organism>
<gene>
    <name evidence="3" type="ORF">PBRASI_LOCUS7920</name>
</gene>
<evidence type="ECO:0000313" key="3">
    <source>
        <dbReference type="EMBL" id="CAG8606301.1"/>
    </source>
</evidence>
<dbReference type="Proteomes" id="UP000789739">
    <property type="component" value="Unassembled WGS sequence"/>
</dbReference>
<protein>
    <submittedName>
        <fullName evidence="3">11591_t:CDS:1</fullName>
    </submittedName>
</protein>
<dbReference type="Gene3D" id="3.40.50.150">
    <property type="entry name" value="Vaccinia Virus protein VP39"/>
    <property type="match status" value="1"/>
</dbReference>
<proteinExistence type="predicted"/>
<feature type="region of interest" description="Disordered" evidence="1">
    <location>
        <begin position="1"/>
        <end position="40"/>
    </location>
</feature>
<comment type="caution">
    <text evidence="3">The sequence shown here is derived from an EMBL/GenBank/DDBJ whole genome shotgun (WGS) entry which is preliminary data.</text>
</comment>